<feature type="domain" description="DUS-like FMN-binding" evidence="13">
    <location>
        <begin position="13"/>
        <end position="306"/>
    </location>
</feature>
<proteinExistence type="inferred from homology"/>
<keyword evidence="5 12" id="KW-0288">FMN</keyword>
<comment type="caution">
    <text evidence="14">The sequence shown here is derived from an EMBL/GenBank/DDBJ whole genome shotgun (WGS) entry which is preliminary data.</text>
</comment>
<keyword evidence="9 12" id="KW-0560">Oxidoreductase</keyword>
<evidence type="ECO:0000256" key="2">
    <source>
        <dbReference type="ARBA" id="ARBA00002790"/>
    </source>
</evidence>
<reference evidence="14 15" key="3">
    <citation type="submission" date="2021-02" db="EMBL/GenBank/DDBJ databases">
        <authorList>
            <person name="Merkel A.Y."/>
        </authorList>
    </citation>
    <scope>NUCLEOTIDE SEQUENCE [LARGE SCALE GENOMIC DNA]</scope>
    <source>
        <strain evidence="14 15">T05b</strain>
    </source>
</reference>
<evidence type="ECO:0000256" key="7">
    <source>
        <dbReference type="ARBA" id="ARBA00022857"/>
    </source>
</evidence>
<evidence type="ECO:0000256" key="6">
    <source>
        <dbReference type="ARBA" id="ARBA00022694"/>
    </source>
</evidence>
<comment type="similarity">
    <text evidence="12">Belongs to the dus family.</text>
</comment>
<accession>A0ABS2WPQ1</accession>
<dbReference type="EC" id="1.3.1.-" evidence="12"/>
<evidence type="ECO:0000256" key="11">
    <source>
        <dbReference type="ARBA" id="ARBA00048802"/>
    </source>
</evidence>
<dbReference type="CDD" id="cd02801">
    <property type="entry name" value="DUS_like_FMN"/>
    <property type="match status" value="1"/>
</dbReference>
<evidence type="ECO:0000313" key="15">
    <source>
        <dbReference type="Proteomes" id="UP000703590"/>
    </source>
</evidence>
<keyword evidence="3" id="KW-0820">tRNA-binding</keyword>
<dbReference type="InterPro" id="IPR024036">
    <property type="entry name" value="tRNA-dHydroUridine_Synthase_C"/>
</dbReference>
<comment type="catalytic activity">
    <reaction evidence="10">
        <text>a 5,6-dihydrouridine in tRNA + NADP(+) = a uridine in tRNA + NADPH + H(+)</text>
        <dbReference type="Rhea" id="RHEA:23624"/>
        <dbReference type="Rhea" id="RHEA-COMP:13339"/>
        <dbReference type="Rhea" id="RHEA-COMP:13887"/>
        <dbReference type="ChEBI" id="CHEBI:15378"/>
        <dbReference type="ChEBI" id="CHEBI:57783"/>
        <dbReference type="ChEBI" id="CHEBI:58349"/>
        <dbReference type="ChEBI" id="CHEBI:65315"/>
        <dbReference type="ChEBI" id="CHEBI:74443"/>
    </reaction>
</comment>
<dbReference type="Gene3D" id="3.20.20.70">
    <property type="entry name" value="Aldolase class I"/>
    <property type="match status" value="1"/>
</dbReference>
<dbReference type="Pfam" id="PF01207">
    <property type="entry name" value="Dus"/>
    <property type="match status" value="1"/>
</dbReference>
<evidence type="ECO:0000256" key="1">
    <source>
        <dbReference type="ARBA" id="ARBA00001917"/>
    </source>
</evidence>
<dbReference type="PROSITE" id="PS01136">
    <property type="entry name" value="UPF0034"/>
    <property type="match status" value="1"/>
</dbReference>
<reference evidence="14 15" key="1">
    <citation type="submission" date="2021-02" db="EMBL/GenBank/DDBJ databases">
        <title>Sulfurospirillum tamanensis sp. nov.</title>
        <authorList>
            <person name="Frolova A."/>
            <person name="Merkel A."/>
            <person name="Slobodkin A."/>
        </authorList>
    </citation>
    <scope>NUCLEOTIDE SEQUENCE [LARGE SCALE GENOMIC DNA]</scope>
    <source>
        <strain evidence="14 15">T05b</strain>
    </source>
</reference>
<comment type="function">
    <text evidence="2 12">Catalyzes the synthesis of 5,6-dihydrouridine (D), a modified base found in the D-loop of most tRNAs, via the reduction of the C5-C6 double bond in target uridines.</text>
</comment>
<dbReference type="InterPro" id="IPR018517">
    <property type="entry name" value="tRNA_hU_synthase_CS"/>
</dbReference>
<evidence type="ECO:0000256" key="3">
    <source>
        <dbReference type="ARBA" id="ARBA00022555"/>
    </source>
</evidence>
<evidence type="ECO:0000256" key="12">
    <source>
        <dbReference type="PIRNR" id="PIRNR006621"/>
    </source>
</evidence>
<keyword evidence="4 12" id="KW-0285">Flavoprotein</keyword>
<evidence type="ECO:0000259" key="13">
    <source>
        <dbReference type="Pfam" id="PF01207"/>
    </source>
</evidence>
<protein>
    <recommendedName>
        <fullName evidence="12">tRNA-dihydrouridine synthase</fullName>
        <ecNumber evidence="12">1.3.1.-</ecNumber>
    </recommendedName>
</protein>
<dbReference type="PANTHER" id="PTHR45846">
    <property type="entry name" value="TRNA-DIHYDROURIDINE(47) SYNTHASE [NAD(P)(+)]-LIKE"/>
    <property type="match status" value="1"/>
</dbReference>
<keyword evidence="6 12" id="KW-0819">tRNA processing</keyword>
<dbReference type="InterPro" id="IPR001269">
    <property type="entry name" value="DUS_fam"/>
</dbReference>
<comment type="catalytic activity">
    <reaction evidence="11">
        <text>a 5,6-dihydrouridine in tRNA + NAD(+) = a uridine in tRNA + NADH + H(+)</text>
        <dbReference type="Rhea" id="RHEA:54452"/>
        <dbReference type="Rhea" id="RHEA-COMP:13339"/>
        <dbReference type="Rhea" id="RHEA-COMP:13887"/>
        <dbReference type="ChEBI" id="CHEBI:15378"/>
        <dbReference type="ChEBI" id="CHEBI:57540"/>
        <dbReference type="ChEBI" id="CHEBI:57945"/>
        <dbReference type="ChEBI" id="CHEBI:65315"/>
        <dbReference type="ChEBI" id="CHEBI:74443"/>
    </reaction>
</comment>
<keyword evidence="7" id="KW-0521">NADP</keyword>
<dbReference type="InterPro" id="IPR035587">
    <property type="entry name" value="DUS-like_FMN-bd"/>
</dbReference>
<organism evidence="14 15">
    <name type="scientific">Sulfurospirillum tamanense</name>
    <dbReference type="NCBI Taxonomy" id="2813362"/>
    <lineage>
        <taxon>Bacteria</taxon>
        <taxon>Pseudomonadati</taxon>
        <taxon>Campylobacterota</taxon>
        <taxon>Epsilonproteobacteria</taxon>
        <taxon>Campylobacterales</taxon>
        <taxon>Sulfurospirillaceae</taxon>
        <taxon>Sulfurospirillum</taxon>
    </lineage>
</organism>
<dbReference type="RefSeq" id="WP_205458106.1">
    <property type="nucleotide sequence ID" value="NZ_JAFHKK010000003.1"/>
</dbReference>
<keyword evidence="8" id="KW-0694">RNA-binding</keyword>
<keyword evidence="15" id="KW-1185">Reference proteome</keyword>
<dbReference type="Proteomes" id="UP000703590">
    <property type="component" value="Unassembled WGS sequence"/>
</dbReference>
<dbReference type="PIRSF" id="PIRSF006621">
    <property type="entry name" value="Dus"/>
    <property type="match status" value="1"/>
</dbReference>
<gene>
    <name evidence="14" type="ORF">JWV37_02670</name>
</gene>
<dbReference type="PANTHER" id="PTHR45846:SF1">
    <property type="entry name" value="TRNA-DIHYDROURIDINE(47) SYNTHASE [NAD(P)(+)]-LIKE"/>
    <property type="match status" value="1"/>
</dbReference>
<evidence type="ECO:0000256" key="4">
    <source>
        <dbReference type="ARBA" id="ARBA00022630"/>
    </source>
</evidence>
<evidence type="ECO:0000256" key="8">
    <source>
        <dbReference type="ARBA" id="ARBA00022884"/>
    </source>
</evidence>
<evidence type="ECO:0000256" key="10">
    <source>
        <dbReference type="ARBA" id="ARBA00048205"/>
    </source>
</evidence>
<dbReference type="SUPFAM" id="SSF51395">
    <property type="entry name" value="FMN-linked oxidoreductases"/>
    <property type="match status" value="1"/>
</dbReference>
<reference evidence="15" key="2">
    <citation type="submission" date="2021-02" db="EMBL/GenBank/DDBJ databases">
        <title>Sulfurospirillum tamanensis sp. nov.</title>
        <authorList>
            <person name="Merkel A.Y."/>
        </authorList>
    </citation>
    <scope>NUCLEOTIDE SEQUENCE [LARGE SCALE GENOMIC DNA]</scope>
    <source>
        <strain evidence="15">T05b</strain>
    </source>
</reference>
<dbReference type="Gene3D" id="1.10.1200.80">
    <property type="entry name" value="Putative flavin oxidoreducatase, domain 2"/>
    <property type="match status" value="1"/>
</dbReference>
<evidence type="ECO:0000313" key="14">
    <source>
        <dbReference type="EMBL" id="MBN2963671.1"/>
    </source>
</evidence>
<dbReference type="InterPro" id="IPR013785">
    <property type="entry name" value="Aldolase_TIM"/>
</dbReference>
<comment type="cofactor">
    <cofactor evidence="1 12">
        <name>FMN</name>
        <dbReference type="ChEBI" id="CHEBI:58210"/>
    </cofactor>
</comment>
<dbReference type="EMBL" id="JAFHKK010000003">
    <property type="protein sequence ID" value="MBN2963671.1"/>
    <property type="molecule type" value="Genomic_DNA"/>
</dbReference>
<name>A0ABS2WPQ1_9BACT</name>
<evidence type="ECO:0000256" key="5">
    <source>
        <dbReference type="ARBA" id="ARBA00022643"/>
    </source>
</evidence>
<sequence>MNSIDFSKCPLALAPLAGFTDLPFRRVAKRFGADVTVSEMISANALVYQSKKTFKMLEKSPLENPYIVQLAGSDTHVIEEAVRMLNDIEGIDGIDLNCGCPVPKVVAQSAGSSLLLDLPKLGKLIETIKNTSNKPYTSAKVRLGFTQKTPDVIARVVEASGADFMSIHGRTRSGGYHAEVDYVAIREAKGSVNIPVFANGDIKDVKTALHVKHLTGCEGLMIGRGAVGSPWIFHQIKHQTNTLDPALVHAIILEHFDAMLDFYHEKGVSIFRKHLHTYSKGYSNASTFRDTINRIDRADEARACIDAFFNPESQIL</sequence>
<evidence type="ECO:0000256" key="9">
    <source>
        <dbReference type="ARBA" id="ARBA00023002"/>
    </source>
</evidence>